<comment type="catalytic activity">
    <reaction evidence="1 18 19">
        <text>(6R)-NADHX = (6S)-NADHX</text>
        <dbReference type="Rhea" id="RHEA:32215"/>
        <dbReference type="ChEBI" id="CHEBI:64074"/>
        <dbReference type="ChEBI" id="CHEBI:64075"/>
        <dbReference type="EC" id="5.1.99.6"/>
    </reaction>
</comment>
<dbReference type="PROSITE" id="PS51385">
    <property type="entry name" value="YJEF_N"/>
    <property type="match status" value="1"/>
</dbReference>
<gene>
    <name evidence="18" type="primary">nnrE</name>
    <name evidence="17" type="synonym">nnrD</name>
    <name evidence="22" type="ORF">EIL87_24925</name>
</gene>
<feature type="binding site" evidence="17">
    <location>
        <position position="317"/>
    </location>
    <ligand>
        <name>(6S)-NADPHX</name>
        <dbReference type="ChEBI" id="CHEBI:64076"/>
    </ligand>
</feature>
<comment type="caution">
    <text evidence="18">Lacks conserved residue(s) required for the propagation of feature annotation.</text>
</comment>
<feature type="binding site" evidence="18">
    <location>
        <begin position="62"/>
        <end position="66"/>
    </location>
    <ligand>
        <name>(6S)-NADPHX</name>
        <dbReference type="ChEBI" id="CHEBI:64076"/>
    </ligand>
</feature>
<dbReference type="GO" id="GO:0005524">
    <property type="term" value="F:ATP binding"/>
    <property type="evidence" value="ECO:0007669"/>
    <property type="project" value="UniProtKB-UniRule"/>
</dbReference>
<evidence type="ECO:0000256" key="1">
    <source>
        <dbReference type="ARBA" id="ARBA00000013"/>
    </source>
</evidence>
<feature type="binding site" evidence="17">
    <location>
        <position position="369"/>
    </location>
    <ligand>
        <name>(6S)-NADPHX</name>
        <dbReference type="ChEBI" id="CHEBI:64076"/>
    </ligand>
</feature>
<evidence type="ECO:0000256" key="2">
    <source>
        <dbReference type="ARBA" id="ARBA00000909"/>
    </source>
</evidence>
<dbReference type="SUPFAM" id="SSF64153">
    <property type="entry name" value="YjeF N-terminal domain-like"/>
    <property type="match status" value="1"/>
</dbReference>
<comment type="function">
    <text evidence="17">Catalyzes the dehydration of the S-form of NAD(P)HX at the expense of ADP, which is converted to AMP. Together with NAD(P)HX epimerase, which catalyzes the epimerization of the S- and R-forms, the enzyme allows the repair of both epimers of NAD(P)HX, a damaged form of NAD(P)H that is a result of enzymatic or heat-dependent hydration.</text>
</comment>
<dbReference type="EC" id="4.2.1.136" evidence="19"/>
<evidence type="ECO:0000259" key="20">
    <source>
        <dbReference type="PROSITE" id="PS51383"/>
    </source>
</evidence>
<dbReference type="Gene3D" id="3.40.50.10260">
    <property type="entry name" value="YjeF N-terminal domain"/>
    <property type="match status" value="1"/>
</dbReference>
<dbReference type="InterPro" id="IPR017953">
    <property type="entry name" value="Carbohydrate_kinase_pred_CS"/>
</dbReference>
<dbReference type="InterPro" id="IPR029056">
    <property type="entry name" value="Ribokinase-like"/>
</dbReference>
<dbReference type="OrthoDB" id="9806925at2"/>
<keyword evidence="10 17" id="KW-0520">NAD</keyword>
<feature type="binding site" evidence="18">
    <location>
        <position position="135"/>
    </location>
    <ligand>
        <name>K(+)</name>
        <dbReference type="ChEBI" id="CHEBI:29103"/>
    </ligand>
</feature>
<feature type="binding site" evidence="18">
    <location>
        <position position="63"/>
    </location>
    <ligand>
        <name>K(+)</name>
        <dbReference type="ChEBI" id="CHEBI:29103"/>
    </ligand>
</feature>
<feature type="domain" description="YjeF C-terminal" evidence="20">
    <location>
        <begin position="229"/>
        <end position="500"/>
    </location>
</feature>
<dbReference type="GO" id="GO:0110051">
    <property type="term" value="P:metabolite repair"/>
    <property type="evidence" value="ECO:0007669"/>
    <property type="project" value="TreeGrafter"/>
</dbReference>
<feature type="binding site" evidence="17">
    <location>
        <position position="433"/>
    </location>
    <ligand>
        <name>(6S)-NADPHX</name>
        <dbReference type="ChEBI" id="CHEBI:64076"/>
    </ligand>
</feature>
<keyword evidence="11 18" id="KW-0413">Isomerase</keyword>
<name>A0A3R8PYP6_9PSEU</name>
<comment type="caution">
    <text evidence="22">The sequence shown here is derived from an EMBL/GenBank/DDBJ whole genome shotgun (WGS) entry which is preliminary data.</text>
</comment>
<comment type="catalytic activity">
    <reaction evidence="2 18 19">
        <text>(6R)-NADPHX = (6S)-NADPHX</text>
        <dbReference type="Rhea" id="RHEA:32227"/>
        <dbReference type="ChEBI" id="CHEBI:64076"/>
        <dbReference type="ChEBI" id="CHEBI:64077"/>
        <dbReference type="EC" id="5.1.99.6"/>
    </reaction>
</comment>
<evidence type="ECO:0000256" key="13">
    <source>
        <dbReference type="ARBA" id="ARBA00023268"/>
    </source>
</evidence>
<feature type="binding site" evidence="17">
    <location>
        <begin position="403"/>
        <end position="407"/>
    </location>
    <ligand>
        <name>AMP</name>
        <dbReference type="ChEBI" id="CHEBI:456215"/>
    </ligand>
</feature>
<comment type="cofactor">
    <cofactor evidence="17">
        <name>Mg(2+)</name>
        <dbReference type="ChEBI" id="CHEBI:18420"/>
    </cofactor>
</comment>
<keyword evidence="5 18" id="KW-0479">Metal-binding</keyword>
<keyword evidence="9 18" id="KW-0630">Potassium</keyword>
<dbReference type="RefSeq" id="WP_125093346.1">
    <property type="nucleotide sequence ID" value="NZ_RSAA01000035.1"/>
</dbReference>
<dbReference type="PROSITE" id="PS01050">
    <property type="entry name" value="YJEF_C_2"/>
    <property type="match status" value="1"/>
</dbReference>
<dbReference type="PANTHER" id="PTHR12592:SF0">
    <property type="entry name" value="ATP-DEPENDENT (S)-NAD(P)H-HYDRATE DEHYDRATASE"/>
    <property type="match status" value="1"/>
</dbReference>
<protein>
    <recommendedName>
        <fullName evidence="19">Bifunctional NAD(P)H-hydrate repair enzyme</fullName>
    </recommendedName>
    <alternativeName>
        <fullName evidence="19">Nicotinamide nucleotide repair protein</fullName>
    </alternativeName>
    <domain>
        <recommendedName>
            <fullName evidence="19">ADP-dependent (S)-NAD(P)H-hydrate dehydratase</fullName>
            <ecNumber evidence="19">4.2.1.136</ecNumber>
        </recommendedName>
        <alternativeName>
            <fullName evidence="19">ADP-dependent NAD(P)HX dehydratase</fullName>
        </alternativeName>
    </domain>
    <domain>
        <recommendedName>
            <fullName evidence="19">NAD(P)H-hydrate epimerase</fullName>
            <ecNumber evidence="19">5.1.99.6</ecNumber>
        </recommendedName>
    </domain>
</protein>
<evidence type="ECO:0000256" key="10">
    <source>
        <dbReference type="ARBA" id="ARBA00023027"/>
    </source>
</evidence>
<comment type="catalytic activity">
    <reaction evidence="15 17 19">
        <text>(6S)-NADHX + ADP = AMP + phosphate + NADH + H(+)</text>
        <dbReference type="Rhea" id="RHEA:32223"/>
        <dbReference type="ChEBI" id="CHEBI:15378"/>
        <dbReference type="ChEBI" id="CHEBI:43474"/>
        <dbReference type="ChEBI" id="CHEBI:57945"/>
        <dbReference type="ChEBI" id="CHEBI:64074"/>
        <dbReference type="ChEBI" id="CHEBI:456215"/>
        <dbReference type="ChEBI" id="CHEBI:456216"/>
        <dbReference type="EC" id="4.2.1.136"/>
    </reaction>
</comment>
<evidence type="ECO:0000256" key="14">
    <source>
        <dbReference type="ARBA" id="ARBA00025153"/>
    </source>
</evidence>
<dbReference type="HAMAP" id="MF_01965">
    <property type="entry name" value="NADHX_dehydratase"/>
    <property type="match status" value="1"/>
</dbReference>
<feature type="binding site" evidence="17">
    <location>
        <position position="264"/>
    </location>
    <ligand>
        <name>(6S)-NADPHX</name>
        <dbReference type="ChEBI" id="CHEBI:64076"/>
    </ligand>
</feature>
<evidence type="ECO:0000256" key="6">
    <source>
        <dbReference type="ARBA" id="ARBA00022741"/>
    </source>
</evidence>
<evidence type="ECO:0000256" key="9">
    <source>
        <dbReference type="ARBA" id="ARBA00022958"/>
    </source>
</evidence>
<reference evidence="22 23" key="1">
    <citation type="submission" date="2018-11" db="EMBL/GenBank/DDBJ databases">
        <title>Saccharopolyspora rhizosphaerae sp. nov., an actinomycete isolated from rhizosphere soil in Thailand.</title>
        <authorList>
            <person name="Intra B."/>
            <person name="Euanorasetr J."/>
            <person name="Take A."/>
            <person name="Inahashi Y."/>
            <person name="Mori M."/>
            <person name="Panbangred W."/>
            <person name="Matsumoto A."/>
        </authorList>
    </citation>
    <scope>NUCLEOTIDE SEQUENCE [LARGE SCALE GENOMIC DNA]</scope>
    <source>
        <strain evidence="22 23">H219</strain>
    </source>
</reference>
<dbReference type="Proteomes" id="UP000274515">
    <property type="component" value="Unassembled WGS sequence"/>
</dbReference>
<keyword evidence="13" id="KW-0511">Multifunctional enzyme</keyword>
<keyword evidence="8 17" id="KW-0521">NADP</keyword>
<dbReference type="GO" id="GO:0052855">
    <property type="term" value="F:ADP-dependent NAD(P)H-hydrate dehydratase activity"/>
    <property type="evidence" value="ECO:0007669"/>
    <property type="project" value="UniProtKB-UniRule"/>
</dbReference>
<dbReference type="EMBL" id="RSAA01000035">
    <property type="protein sequence ID" value="RRO13264.1"/>
    <property type="molecule type" value="Genomic_DNA"/>
</dbReference>
<dbReference type="InterPro" id="IPR004443">
    <property type="entry name" value="YjeF_N_dom"/>
</dbReference>
<dbReference type="NCBIfam" id="TIGR00197">
    <property type="entry name" value="yjeF_nterm"/>
    <property type="match status" value="1"/>
</dbReference>
<dbReference type="Gene3D" id="3.40.1190.20">
    <property type="match status" value="1"/>
</dbReference>
<evidence type="ECO:0000256" key="11">
    <source>
        <dbReference type="ARBA" id="ARBA00023235"/>
    </source>
</evidence>
<comment type="function">
    <text evidence="18">Catalyzes the epimerization of the S- and R-forms of NAD(P)HX, a damaged form of NAD(P)H that is a result of enzymatic or heat-dependent hydration. This is a prerequisite for the S-specific NAD(P)H-hydrate dehydratase to allow the repair of both epimers of NAD(P)HX.</text>
</comment>
<keyword evidence="23" id="KW-1185">Reference proteome</keyword>
<feature type="binding site" evidence="18">
    <location>
        <position position="165"/>
    </location>
    <ligand>
        <name>(6S)-NADPHX</name>
        <dbReference type="ChEBI" id="CHEBI:64076"/>
    </ligand>
</feature>
<evidence type="ECO:0000256" key="7">
    <source>
        <dbReference type="ARBA" id="ARBA00022840"/>
    </source>
</evidence>
<evidence type="ECO:0000256" key="5">
    <source>
        <dbReference type="ARBA" id="ARBA00022723"/>
    </source>
</evidence>
<accession>A0A3R8PYP6</accession>
<comment type="similarity">
    <text evidence="17">Belongs to the NnrD/CARKD family.</text>
</comment>
<comment type="function">
    <text evidence="14 19">Bifunctional enzyme that catalyzes the epimerization of the S- and R-forms of NAD(P)HX and the dehydration of the S-form of NAD(P)HX at the expense of ADP, which is converted to AMP. This allows the repair of both epimers of NAD(P)HX, a damaged form of NAD(P)H that is a result of enzymatic or heat-dependent hydration.</text>
</comment>
<dbReference type="Pfam" id="PF01256">
    <property type="entry name" value="Carb_kinase"/>
    <property type="match status" value="1"/>
</dbReference>
<dbReference type="CDD" id="cd01171">
    <property type="entry name" value="YXKO-related"/>
    <property type="match status" value="1"/>
</dbReference>
<evidence type="ECO:0000256" key="16">
    <source>
        <dbReference type="ARBA" id="ARBA00049209"/>
    </source>
</evidence>
<keyword evidence="7 17" id="KW-0067">ATP-binding</keyword>
<evidence type="ECO:0000313" key="23">
    <source>
        <dbReference type="Proteomes" id="UP000274515"/>
    </source>
</evidence>
<dbReference type="InterPro" id="IPR030677">
    <property type="entry name" value="Nnr"/>
</dbReference>
<evidence type="ECO:0000256" key="17">
    <source>
        <dbReference type="HAMAP-Rule" id="MF_01965"/>
    </source>
</evidence>
<keyword evidence="6 17" id="KW-0547">Nucleotide-binding</keyword>
<evidence type="ECO:0000256" key="19">
    <source>
        <dbReference type="PIRNR" id="PIRNR017184"/>
    </source>
</evidence>
<evidence type="ECO:0000256" key="4">
    <source>
        <dbReference type="ARBA" id="ARBA00009524"/>
    </source>
</evidence>
<dbReference type="EC" id="5.1.99.6" evidence="19"/>
<feature type="binding site" evidence="18">
    <location>
        <begin position="139"/>
        <end position="145"/>
    </location>
    <ligand>
        <name>(6S)-NADPHX</name>
        <dbReference type="ChEBI" id="CHEBI:64076"/>
    </ligand>
</feature>
<dbReference type="SUPFAM" id="SSF53613">
    <property type="entry name" value="Ribokinase-like"/>
    <property type="match status" value="1"/>
</dbReference>
<comment type="similarity">
    <text evidence="3 19">In the N-terminal section; belongs to the NnrE/AIBP family.</text>
</comment>
<dbReference type="InterPro" id="IPR000631">
    <property type="entry name" value="CARKD"/>
</dbReference>
<feature type="domain" description="YjeF N-terminal" evidence="21">
    <location>
        <begin position="10"/>
        <end position="222"/>
    </location>
</feature>
<proteinExistence type="inferred from homology"/>
<evidence type="ECO:0000256" key="8">
    <source>
        <dbReference type="ARBA" id="ARBA00022857"/>
    </source>
</evidence>
<feature type="binding site" evidence="17">
    <location>
        <position position="432"/>
    </location>
    <ligand>
        <name>AMP</name>
        <dbReference type="ChEBI" id="CHEBI:456215"/>
    </ligand>
</feature>
<dbReference type="PANTHER" id="PTHR12592">
    <property type="entry name" value="ATP-DEPENDENT (S)-NAD(P)H-HYDRATE DEHYDRATASE FAMILY MEMBER"/>
    <property type="match status" value="1"/>
</dbReference>
<keyword evidence="12 17" id="KW-0456">Lyase</keyword>
<dbReference type="PROSITE" id="PS51383">
    <property type="entry name" value="YJEF_C_3"/>
    <property type="match status" value="1"/>
</dbReference>
<dbReference type="HAMAP" id="MF_01966">
    <property type="entry name" value="NADHX_epimerase"/>
    <property type="match status" value="1"/>
</dbReference>
<comment type="subunit">
    <text evidence="17">Homotetramer.</text>
</comment>
<dbReference type="AlphaFoldDB" id="A0A3R8PYP6"/>
<comment type="similarity">
    <text evidence="18">Belongs to the NnrE/AIBP family.</text>
</comment>
<comment type="cofactor">
    <cofactor evidence="18 19">
        <name>K(+)</name>
        <dbReference type="ChEBI" id="CHEBI:29103"/>
    </cofactor>
    <text evidence="18 19">Binds 1 potassium ion per subunit.</text>
</comment>
<dbReference type="PIRSF" id="PIRSF017184">
    <property type="entry name" value="Nnr"/>
    <property type="match status" value="1"/>
</dbReference>
<sequence length="515" mass="51487">MQGVWTPDQVRSAEHRLFARVPEPTVMRRAAFAVAVQCARLLTERTGGVAGRRVALLVGAGNNGGDALWAGAFLRRRGAGVTAVLLAPDKAHEAGLEGLRRAGGRAVPAEGANADTAGIGSEAADALERADLVVDGIVGLAARGPLRPVAAELVRRVTVPLVSVDLPSGVDPMTGSVEGPAVSADLTVTFGGLKPCHVLGAGAVRSGEVVVAGVGITEELPEPEFALLDAVEVGEGWPIPGPEDDKYSTGVVGVAAGSATYPGAAVLATGAAVRATAGMVRYAGPAADEVRSAWPEVVATGSVGDAGRVQAWSVGPGIGTGSSGRDVLRFVLESGRPVCADADSITLFAEDDTMWDARDPDAPLVLTPHAGEFARLAGEGPGADRVAAARGIATSCNAFLLLKGNTTVIAAPDGRVLVNDARQAWSATAGSGDVLTGLIGALLAAGVEPLLACGYATHVHSLAAELAAHGKTGDGGRSEAGAPIGASALLAAVPAAVRAVRDTALRTAAPRAAAS</sequence>
<comment type="catalytic activity">
    <reaction evidence="16 17 19">
        <text>(6S)-NADPHX + ADP = AMP + phosphate + NADPH + H(+)</text>
        <dbReference type="Rhea" id="RHEA:32235"/>
        <dbReference type="ChEBI" id="CHEBI:15378"/>
        <dbReference type="ChEBI" id="CHEBI:43474"/>
        <dbReference type="ChEBI" id="CHEBI:57783"/>
        <dbReference type="ChEBI" id="CHEBI:64076"/>
        <dbReference type="ChEBI" id="CHEBI:456215"/>
        <dbReference type="ChEBI" id="CHEBI:456216"/>
        <dbReference type="EC" id="4.2.1.136"/>
    </reaction>
</comment>
<dbReference type="GO" id="GO:0052856">
    <property type="term" value="F:NAD(P)HX epimerase activity"/>
    <property type="evidence" value="ECO:0007669"/>
    <property type="project" value="UniProtKB-UniRule"/>
</dbReference>
<dbReference type="GO" id="GO:0046496">
    <property type="term" value="P:nicotinamide nucleotide metabolic process"/>
    <property type="evidence" value="ECO:0007669"/>
    <property type="project" value="UniProtKB-UniRule"/>
</dbReference>
<evidence type="ECO:0000256" key="18">
    <source>
        <dbReference type="HAMAP-Rule" id="MF_01966"/>
    </source>
</evidence>
<evidence type="ECO:0000313" key="22">
    <source>
        <dbReference type="EMBL" id="RRO13264.1"/>
    </source>
</evidence>
<dbReference type="Pfam" id="PF03853">
    <property type="entry name" value="YjeF_N"/>
    <property type="match status" value="1"/>
</dbReference>
<dbReference type="InterPro" id="IPR036652">
    <property type="entry name" value="YjeF_N_dom_sf"/>
</dbReference>
<dbReference type="GO" id="GO:0046872">
    <property type="term" value="F:metal ion binding"/>
    <property type="evidence" value="ECO:0007669"/>
    <property type="project" value="UniProtKB-UniRule"/>
</dbReference>
<feature type="binding site" evidence="18">
    <location>
        <position position="168"/>
    </location>
    <ligand>
        <name>K(+)</name>
        <dbReference type="ChEBI" id="CHEBI:29103"/>
    </ligand>
</feature>
<evidence type="ECO:0000256" key="12">
    <source>
        <dbReference type="ARBA" id="ARBA00023239"/>
    </source>
</evidence>
<comment type="similarity">
    <text evidence="4 19">In the C-terminal section; belongs to the NnrD/CARKD family.</text>
</comment>
<evidence type="ECO:0000256" key="3">
    <source>
        <dbReference type="ARBA" id="ARBA00006001"/>
    </source>
</evidence>
<evidence type="ECO:0000256" key="15">
    <source>
        <dbReference type="ARBA" id="ARBA00048238"/>
    </source>
</evidence>
<evidence type="ECO:0000259" key="21">
    <source>
        <dbReference type="PROSITE" id="PS51385"/>
    </source>
</evidence>
<dbReference type="NCBIfam" id="TIGR00196">
    <property type="entry name" value="yjeF_cterm"/>
    <property type="match status" value="1"/>
</dbReference>
<organism evidence="22 23">
    <name type="scientific">Saccharopolyspora rhizosphaerae</name>
    <dbReference type="NCBI Taxonomy" id="2492662"/>
    <lineage>
        <taxon>Bacteria</taxon>
        <taxon>Bacillati</taxon>
        <taxon>Actinomycetota</taxon>
        <taxon>Actinomycetes</taxon>
        <taxon>Pseudonocardiales</taxon>
        <taxon>Pseudonocardiaceae</taxon>
        <taxon>Saccharopolyspora</taxon>
    </lineage>
</organism>